<name>A0A830EGT7_9CREN</name>
<evidence type="ECO:0000313" key="7">
    <source>
        <dbReference type="Proteomes" id="UP001060771"/>
    </source>
</evidence>
<evidence type="ECO:0000313" key="4">
    <source>
        <dbReference type="EMBL" id="BDR92866.1"/>
    </source>
</evidence>
<evidence type="ECO:0000256" key="1">
    <source>
        <dbReference type="ARBA" id="ARBA00023125"/>
    </source>
</evidence>
<feature type="region of interest" description="Disordered" evidence="2">
    <location>
        <begin position="94"/>
        <end position="115"/>
    </location>
</feature>
<dbReference type="InterPro" id="IPR010095">
    <property type="entry name" value="Cas12f1-like_TNB"/>
</dbReference>
<dbReference type="Pfam" id="PF07282">
    <property type="entry name" value="Cas12f1-like_TNB"/>
    <property type="match status" value="1"/>
</dbReference>
<dbReference type="EMBL" id="AP026830">
    <property type="protein sequence ID" value="BDR92866.1"/>
    <property type="molecule type" value="Genomic_DNA"/>
</dbReference>
<dbReference type="Proteomes" id="UP001060771">
    <property type="component" value="Chromosome"/>
</dbReference>
<dbReference type="EMBL" id="BMNM01000008">
    <property type="protein sequence ID" value="GGI81535.1"/>
    <property type="molecule type" value="Genomic_DNA"/>
</dbReference>
<proteinExistence type="predicted"/>
<dbReference type="GO" id="GO:0003677">
    <property type="term" value="F:DNA binding"/>
    <property type="evidence" value="ECO:0007669"/>
    <property type="project" value="UniProtKB-KW"/>
</dbReference>
<evidence type="ECO:0000313" key="5">
    <source>
        <dbReference type="EMBL" id="GGI81535.1"/>
    </source>
</evidence>
<evidence type="ECO:0000259" key="3">
    <source>
        <dbReference type="Pfam" id="PF07282"/>
    </source>
</evidence>
<feature type="domain" description="Cas12f1-like TNB" evidence="3">
    <location>
        <begin position="15"/>
        <end position="80"/>
    </location>
</feature>
<keyword evidence="1" id="KW-0238">DNA-binding</keyword>
<reference evidence="5" key="2">
    <citation type="submission" date="2020-09" db="EMBL/GenBank/DDBJ databases">
        <authorList>
            <person name="Sun Q."/>
            <person name="Ohkuma M."/>
        </authorList>
    </citation>
    <scope>NUCLEOTIDE SEQUENCE</scope>
    <source>
        <strain evidence="5">JCM 11219</strain>
    </source>
</reference>
<reference evidence="5" key="1">
    <citation type="journal article" date="2014" name="Int. J. Syst. Evol. Microbiol.">
        <title>Complete genome sequence of Corynebacterium casei LMG S-19264T (=DSM 44701T), isolated from a smear-ripened cheese.</title>
        <authorList>
            <consortium name="US DOE Joint Genome Institute (JGI-PGF)"/>
            <person name="Walter F."/>
            <person name="Albersmeier A."/>
            <person name="Kalinowski J."/>
            <person name="Ruckert C."/>
        </authorList>
    </citation>
    <scope>NUCLEOTIDE SEQUENCE</scope>
    <source>
        <strain evidence="5">JCM 11219</strain>
    </source>
</reference>
<accession>A0A830EGT7</accession>
<evidence type="ECO:0000313" key="6">
    <source>
        <dbReference type="Proteomes" id="UP000657075"/>
    </source>
</evidence>
<dbReference type="RefSeq" id="WP_229709881.1">
    <property type="nucleotide sequence ID" value="NZ_AP026830.1"/>
</dbReference>
<keyword evidence="7" id="KW-1185">Reference proteome</keyword>
<evidence type="ECO:0000256" key="2">
    <source>
        <dbReference type="SAM" id="MobiDB-lite"/>
    </source>
</evidence>
<sequence>MEDIKVSQLIGKGNRELRRIVEWQVVKYGKEFRLVNPRDTSRKCSRCGYVNEKLTLRDRVFRCLRCGLVIDRDLNASINILKRGGWEPAQLPVEPRPIPLVPQGQGEAMKQKTPP</sequence>
<protein>
    <recommendedName>
        <fullName evidence="3">Cas12f1-like TNB domain-containing protein</fullName>
    </recommendedName>
</protein>
<reference evidence="7" key="3">
    <citation type="submission" date="2022-09" db="EMBL/GenBank/DDBJ databases">
        <title>Complete genome sequence of Vulcanisaeta souniana.</title>
        <authorList>
            <person name="Kato S."/>
            <person name="Itoh T."/>
            <person name="Ohkuma M."/>
        </authorList>
    </citation>
    <scope>NUCLEOTIDE SEQUENCE [LARGE SCALE GENOMIC DNA]</scope>
    <source>
        <strain evidence="7">JCM 11219</strain>
    </source>
</reference>
<gene>
    <name evidence="5" type="ORF">GCM10007112_17800</name>
    <name evidence="4" type="ORF">Vsou_19590</name>
</gene>
<dbReference type="AlphaFoldDB" id="A0A830EGT7"/>
<reference evidence="4" key="4">
    <citation type="journal article" date="2023" name="Microbiol. Resour. Announc.">
        <title>Complete Genome Sequence of Vulcanisaeta souniana Strain IC-059, a Hyperthermophilic Archaeon Isolated from Hot Spring Water in Japan.</title>
        <authorList>
            <person name="Kato S."/>
            <person name="Itoh T."/>
            <person name="Wu L."/>
            <person name="Ma J."/>
            <person name="Ohkuma M."/>
        </authorList>
    </citation>
    <scope>NUCLEOTIDE SEQUENCE</scope>
    <source>
        <strain evidence="4">JCM 11219</strain>
    </source>
</reference>
<organism evidence="5 6">
    <name type="scientific">Vulcanisaeta souniana JCM 11219</name>
    <dbReference type="NCBI Taxonomy" id="1293586"/>
    <lineage>
        <taxon>Archaea</taxon>
        <taxon>Thermoproteota</taxon>
        <taxon>Thermoprotei</taxon>
        <taxon>Thermoproteales</taxon>
        <taxon>Thermoproteaceae</taxon>
        <taxon>Vulcanisaeta</taxon>
    </lineage>
</organism>
<dbReference type="GeneID" id="76207498"/>
<dbReference type="Proteomes" id="UP000657075">
    <property type="component" value="Unassembled WGS sequence"/>
</dbReference>